<evidence type="ECO:0000313" key="6">
    <source>
        <dbReference type="Proteomes" id="UP000287394"/>
    </source>
</evidence>
<evidence type="ECO:0000313" key="5">
    <source>
        <dbReference type="EMBL" id="BDI32595.1"/>
    </source>
</evidence>
<keyword evidence="2" id="KW-0229">DNA integration</keyword>
<dbReference type="SUPFAM" id="SSF53041">
    <property type="entry name" value="Resolvase-like"/>
    <property type="match status" value="1"/>
</dbReference>
<gene>
    <name evidence="5" type="ORF">CCAX7_46460</name>
</gene>
<keyword evidence="6" id="KW-1185">Reference proteome</keyword>
<evidence type="ECO:0000256" key="2">
    <source>
        <dbReference type="ARBA" id="ARBA00022908"/>
    </source>
</evidence>
<dbReference type="Proteomes" id="UP000287394">
    <property type="component" value="Chromosome"/>
</dbReference>
<dbReference type="InterPro" id="IPR036162">
    <property type="entry name" value="Resolvase-like_N_sf"/>
</dbReference>
<dbReference type="GO" id="GO:0000150">
    <property type="term" value="F:DNA strand exchange activity"/>
    <property type="evidence" value="ECO:0007669"/>
    <property type="project" value="InterPro"/>
</dbReference>
<dbReference type="InterPro" id="IPR009057">
    <property type="entry name" value="Homeodomain-like_sf"/>
</dbReference>
<dbReference type="SMART" id="SM00857">
    <property type="entry name" value="Resolvase"/>
    <property type="match status" value="1"/>
</dbReference>
<dbReference type="PANTHER" id="PTHR30461">
    <property type="entry name" value="DNA-INVERTASE FROM LAMBDOID PROPHAGE"/>
    <property type="match status" value="1"/>
</dbReference>
<dbReference type="SUPFAM" id="SSF46689">
    <property type="entry name" value="Homeodomain-like"/>
    <property type="match status" value="1"/>
</dbReference>
<dbReference type="KEGG" id="ccot:CCAX7_46460"/>
<sequence>MFVGYARVSTEEQKLELQRDALANAGIDRIFHDKMSGRRKDRPGLKAALASMQRGDTLVIWKLSRLGRSLKELIDTLQLLQEKGISLKSLNESIDTNTATGKLLFNVMGAVAQFEAESGAENTCAGLASARARGRMGGRPRAMDAQTVAKARLLFSTEPKRSAREICRELNVSKATLYRHL</sequence>
<keyword evidence="4" id="KW-0233">DNA recombination</keyword>
<protein>
    <submittedName>
        <fullName evidence="5">DNA invertase</fullName>
    </submittedName>
</protein>
<proteinExistence type="inferred from homology"/>
<dbReference type="InterPro" id="IPR006119">
    <property type="entry name" value="Resolv_N"/>
</dbReference>
<dbReference type="AlphaFoldDB" id="A0A402D528"/>
<dbReference type="GO" id="GO:0003677">
    <property type="term" value="F:DNA binding"/>
    <property type="evidence" value="ECO:0007669"/>
    <property type="project" value="UniProtKB-KW"/>
</dbReference>
<evidence type="ECO:0000256" key="1">
    <source>
        <dbReference type="ARBA" id="ARBA00009913"/>
    </source>
</evidence>
<dbReference type="EMBL" id="AP025739">
    <property type="protein sequence ID" value="BDI32595.1"/>
    <property type="molecule type" value="Genomic_DNA"/>
</dbReference>
<dbReference type="GO" id="GO:0015074">
    <property type="term" value="P:DNA integration"/>
    <property type="evidence" value="ECO:0007669"/>
    <property type="project" value="UniProtKB-KW"/>
</dbReference>
<dbReference type="InterPro" id="IPR006118">
    <property type="entry name" value="Recombinase_CS"/>
</dbReference>
<accession>A0A402D528</accession>
<dbReference type="FunFam" id="3.40.50.1390:FF:000001">
    <property type="entry name" value="DNA recombinase"/>
    <property type="match status" value="1"/>
</dbReference>
<dbReference type="Pfam" id="PF00239">
    <property type="entry name" value="Resolvase"/>
    <property type="match status" value="1"/>
</dbReference>
<dbReference type="PROSITE" id="PS51736">
    <property type="entry name" value="RECOMBINASES_3"/>
    <property type="match status" value="1"/>
</dbReference>
<dbReference type="RefSeq" id="WP_119324584.1">
    <property type="nucleotide sequence ID" value="NZ_AP025739.1"/>
</dbReference>
<dbReference type="OrthoDB" id="9797501at2"/>
<evidence type="ECO:0000256" key="4">
    <source>
        <dbReference type="ARBA" id="ARBA00023172"/>
    </source>
</evidence>
<dbReference type="PROSITE" id="PS00397">
    <property type="entry name" value="RECOMBINASES_1"/>
    <property type="match status" value="1"/>
</dbReference>
<dbReference type="Gene3D" id="3.40.50.1390">
    <property type="entry name" value="Resolvase, N-terminal catalytic domain"/>
    <property type="match status" value="1"/>
</dbReference>
<dbReference type="InterPro" id="IPR050639">
    <property type="entry name" value="SSR_resolvase"/>
</dbReference>
<name>A0A402D528_9BACT</name>
<comment type="similarity">
    <text evidence="1">Belongs to the site-specific recombinase resolvase family.</text>
</comment>
<dbReference type="CDD" id="cd03768">
    <property type="entry name" value="SR_ResInv"/>
    <property type="match status" value="1"/>
</dbReference>
<organism evidence="5 6">
    <name type="scientific">Capsulimonas corticalis</name>
    <dbReference type="NCBI Taxonomy" id="2219043"/>
    <lineage>
        <taxon>Bacteria</taxon>
        <taxon>Bacillati</taxon>
        <taxon>Armatimonadota</taxon>
        <taxon>Armatimonadia</taxon>
        <taxon>Capsulimonadales</taxon>
        <taxon>Capsulimonadaceae</taxon>
        <taxon>Capsulimonas</taxon>
    </lineage>
</organism>
<dbReference type="PANTHER" id="PTHR30461:SF2">
    <property type="entry name" value="SERINE RECOMBINASE PINE-RELATED"/>
    <property type="match status" value="1"/>
</dbReference>
<dbReference type="Gene3D" id="1.10.10.60">
    <property type="entry name" value="Homeodomain-like"/>
    <property type="match status" value="1"/>
</dbReference>
<keyword evidence="3" id="KW-0238">DNA-binding</keyword>
<evidence type="ECO:0000256" key="3">
    <source>
        <dbReference type="ARBA" id="ARBA00023125"/>
    </source>
</evidence>
<reference evidence="5 6" key="1">
    <citation type="journal article" date="2019" name="Int. J. Syst. Evol. Microbiol.">
        <title>Capsulimonas corticalis gen. nov., sp. nov., an aerobic capsulated bacterium, of a novel bacterial order, Capsulimonadales ord. nov., of the class Armatimonadia of the phylum Armatimonadetes.</title>
        <authorList>
            <person name="Li J."/>
            <person name="Kudo C."/>
            <person name="Tonouchi A."/>
        </authorList>
    </citation>
    <scope>NUCLEOTIDE SEQUENCE [LARGE SCALE GENOMIC DNA]</scope>
    <source>
        <strain evidence="5 6">AX-7</strain>
    </source>
</reference>